<keyword evidence="2" id="KW-1185">Reference proteome</keyword>
<evidence type="ECO:0008006" key="3">
    <source>
        <dbReference type="Google" id="ProtNLM"/>
    </source>
</evidence>
<name>A0ABT3IGD7_9BACT</name>
<reference evidence="1 2" key="1">
    <citation type="submission" date="2022-10" db="EMBL/GenBank/DDBJ databases">
        <title>Chitinophaga nivalis PC15 sp. nov., isolated from Pyeongchang county, South Korea.</title>
        <authorList>
            <person name="Trinh H.N."/>
        </authorList>
    </citation>
    <scope>NUCLEOTIDE SEQUENCE [LARGE SCALE GENOMIC DNA]</scope>
    <source>
        <strain evidence="1 2">PC14</strain>
    </source>
</reference>
<evidence type="ECO:0000313" key="2">
    <source>
        <dbReference type="Proteomes" id="UP001207742"/>
    </source>
</evidence>
<comment type="caution">
    <text evidence="1">The sequence shown here is derived from an EMBL/GenBank/DDBJ whole genome shotgun (WGS) entry which is preliminary data.</text>
</comment>
<dbReference type="EMBL" id="JAPDNS010000001">
    <property type="protein sequence ID" value="MCW3483003.1"/>
    <property type="molecule type" value="Genomic_DNA"/>
</dbReference>
<protein>
    <recommendedName>
        <fullName evidence="3">Sugar-binding protein</fullName>
    </recommendedName>
</protein>
<accession>A0ABT3IGD7</accession>
<gene>
    <name evidence="1" type="ORF">OL497_03825</name>
</gene>
<dbReference type="Proteomes" id="UP001207742">
    <property type="component" value="Unassembled WGS sequence"/>
</dbReference>
<dbReference type="RefSeq" id="WP_264727894.1">
    <property type="nucleotide sequence ID" value="NZ_JAPDNR010000001.1"/>
</dbReference>
<evidence type="ECO:0000313" key="1">
    <source>
        <dbReference type="EMBL" id="MCW3483003.1"/>
    </source>
</evidence>
<organism evidence="1 2">
    <name type="scientific">Chitinophaga nivalis</name>
    <dbReference type="NCBI Taxonomy" id="2991709"/>
    <lineage>
        <taxon>Bacteria</taxon>
        <taxon>Pseudomonadati</taxon>
        <taxon>Bacteroidota</taxon>
        <taxon>Chitinophagia</taxon>
        <taxon>Chitinophagales</taxon>
        <taxon>Chitinophagaceae</taxon>
        <taxon>Chitinophaga</taxon>
    </lineage>
</organism>
<sequence>MPQVIPPTANAFSLGKYGFFPVSMATGTVNVSIPIYEIKQGSLSVPIDISYHTSGIKVPQEASWVGLGWALNAGGMISRSLRGLPDDHMFGYLKFLPPTVKELKENPDDYHKFNSLVIGQKDPNPDLYVYNVGGYSGKFTYNRNKEIMLIPHDDIKISTSDGRSFQMIDKNGVEYLFQDAEKATYETGFSIVSYSSAWLVSKIISADKTDTIHFSYSNEYAQEVGNTSFIQIVGAGTSKEPSRTESQSETVTNGTSMPIILKEITYKTGKVVFVPLSDRKDGPNSRLTQIDIYSRDADNWQQLKSFKLSYDYFTTPYSDPQLTFNYRLRLLSLQEFGQNDTLIKKHRFEYEGDHLPSTKSNAQDYFGFYNGQEANRNLIEKKKVKFLGYDFEVGGANKTPSPNHMMTGMLKRVHYPTQGYTEFEFEPHRIRRNQNIMEETAEQVIAKGPGGKINPNIVKKQFTADKGGMGKITIRLSKYPPNLICDDPAPQVTFGEITDLMPRSWVHQGDYSKDIILTEEIYIQAGTTYELTARACGTDTVQAYISITWQYETPQPGYLNGGGIRIKNIASYDINGSKVNEESYVYGAREDGLGQLIFPEHRIYENYFQRIFEVKFPYNELSCESSFLTNRIYTENSISPIATFQGSPIVYSQVKKNFKDYKNNRNAAFSIYNYRVVPITSMYIDEYSSNRNTIANEEWENGTLLSEKHYKQEQDTFKLVKAIENDYNFFRQQISTDLMISPKMTVIRKGCLLPEAPTRGGIFYFTYTEKDIVSWCYRPVKTTTTHYGDNQEALTTIQDFSYKPQGHLFPTMITRQTSKADIIRTQIDYPDEYISLGLDSTGVYKKMSDQHMIGIPLRTQVTRAGKQLSTQMIAFKTWPLPNTPILPEATYESTGNDPMEKVTTILRYDSSGNVMESLSRDGIRNTTLWNYNQAFPVAVIKNAASTDVAYTSFETTDNGNWNVATTATTGKAYSGNKYFIMTTAGIEKTGLDNQKTYTVSYWTSNNTAFNIPGTVSTSQDKTVRGWRYFSHTVKGVNTLKITGSGNIDELRLYPANSTMRTYTYEPGVGMTSQCDEQDNIIFYEYDNNSRLKAILDQDKNILKQIDYQYQQPITR</sequence>
<proteinExistence type="predicted"/>